<evidence type="ECO:0000259" key="10">
    <source>
        <dbReference type="Pfam" id="PF02518"/>
    </source>
</evidence>
<dbReference type="EC" id="2.7.13.3" evidence="2"/>
<dbReference type="PANTHER" id="PTHR24421:SF10">
    <property type="entry name" value="NITRATE_NITRITE SENSOR PROTEIN NARQ"/>
    <property type="match status" value="1"/>
</dbReference>
<feature type="transmembrane region" description="Helical" evidence="9">
    <location>
        <begin position="74"/>
        <end position="92"/>
    </location>
</feature>
<proteinExistence type="predicted"/>
<dbReference type="RefSeq" id="WP_219527320.1">
    <property type="nucleotide sequence ID" value="NZ_JAHKRM010000002.1"/>
</dbReference>
<keyword evidence="6 13" id="KW-0418">Kinase</keyword>
<dbReference type="CDD" id="cd16917">
    <property type="entry name" value="HATPase_UhpB-NarQ-NarX-like"/>
    <property type="match status" value="1"/>
</dbReference>
<evidence type="ECO:0000256" key="9">
    <source>
        <dbReference type="SAM" id="Phobius"/>
    </source>
</evidence>
<comment type="caution">
    <text evidence="13">The sequence shown here is derived from an EMBL/GenBank/DDBJ whole genome shotgun (WGS) entry which is preliminary data.</text>
</comment>
<dbReference type="EMBL" id="JBHUCM010000013">
    <property type="protein sequence ID" value="MFD1538536.1"/>
    <property type="molecule type" value="Genomic_DNA"/>
</dbReference>
<feature type="domain" description="DUF7134" evidence="12">
    <location>
        <begin position="20"/>
        <end position="152"/>
    </location>
</feature>
<dbReference type="Pfam" id="PF23539">
    <property type="entry name" value="DUF7134"/>
    <property type="match status" value="1"/>
</dbReference>
<accession>A0ABW4G7M4</accession>
<keyword evidence="4" id="KW-0808">Transferase</keyword>
<evidence type="ECO:0000256" key="7">
    <source>
        <dbReference type="ARBA" id="ARBA00022840"/>
    </source>
</evidence>
<dbReference type="GO" id="GO:0016301">
    <property type="term" value="F:kinase activity"/>
    <property type="evidence" value="ECO:0007669"/>
    <property type="project" value="UniProtKB-KW"/>
</dbReference>
<keyword evidence="7" id="KW-0067">ATP-binding</keyword>
<keyword evidence="5" id="KW-0547">Nucleotide-binding</keyword>
<evidence type="ECO:0000256" key="8">
    <source>
        <dbReference type="ARBA" id="ARBA00023012"/>
    </source>
</evidence>
<keyword evidence="9" id="KW-0812">Transmembrane</keyword>
<evidence type="ECO:0000313" key="14">
    <source>
        <dbReference type="Proteomes" id="UP001597097"/>
    </source>
</evidence>
<name>A0ABW4G7M4_9ACTN</name>
<reference evidence="14" key="1">
    <citation type="journal article" date="2019" name="Int. J. Syst. Evol. Microbiol.">
        <title>The Global Catalogue of Microorganisms (GCM) 10K type strain sequencing project: providing services to taxonomists for standard genome sequencing and annotation.</title>
        <authorList>
            <consortium name="The Broad Institute Genomics Platform"/>
            <consortium name="The Broad Institute Genome Sequencing Center for Infectious Disease"/>
            <person name="Wu L."/>
            <person name="Ma J."/>
        </authorList>
    </citation>
    <scope>NUCLEOTIDE SEQUENCE [LARGE SCALE GENOMIC DNA]</scope>
    <source>
        <strain evidence="14">CGMCC 1.15399</strain>
    </source>
</reference>
<feature type="domain" description="Histidine kinase/HSP90-like ATPase" evidence="10">
    <location>
        <begin position="312"/>
        <end position="396"/>
    </location>
</feature>
<keyword evidence="9" id="KW-0472">Membrane</keyword>
<dbReference type="Pfam" id="PF07730">
    <property type="entry name" value="HisKA_3"/>
    <property type="match status" value="1"/>
</dbReference>
<keyword evidence="9" id="KW-1133">Transmembrane helix</keyword>
<evidence type="ECO:0000256" key="3">
    <source>
        <dbReference type="ARBA" id="ARBA00022553"/>
    </source>
</evidence>
<comment type="catalytic activity">
    <reaction evidence="1">
        <text>ATP + protein L-histidine = ADP + protein N-phospho-L-histidine.</text>
        <dbReference type="EC" id="2.7.13.3"/>
    </reaction>
</comment>
<dbReference type="InterPro" id="IPR003594">
    <property type="entry name" value="HATPase_dom"/>
</dbReference>
<protein>
    <recommendedName>
        <fullName evidence="2">histidine kinase</fullName>
        <ecNumber evidence="2">2.7.13.3</ecNumber>
    </recommendedName>
</protein>
<dbReference type="Pfam" id="PF02518">
    <property type="entry name" value="HATPase_c"/>
    <property type="match status" value="1"/>
</dbReference>
<dbReference type="InterPro" id="IPR011712">
    <property type="entry name" value="Sig_transdc_His_kin_sub3_dim/P"/>
</dbReference>
<evidence type="ECO:0000256" key="4">
    <source>
        <dbReference type="ARBA" id="ARBA00022679"/>
    </source>
</evidence>
<keyword evidence="8" id="KW-0902">Two-component regulatory system</keyword>
<dbReference type="Proteomes" id="UP001597097">
    <property type="component" value="Unassembled WGS sequence"/>
</dbReference>
<evidence type="ECO:0000259" key="11">
    <source>
        <dbReference type="Pfam" id="PF07730"/>
    </source>
</evidence>
<sequence length="408" mass="43294">MTELAWRMHISAASLVRRVSAVHPLLLDGALALTLVVGTWLWEIYEPGKGRPADALSLTLSLLVNGPLALRRRAPAAVLVVSTGAALVYHLLGYHYVLNNMGPLVALYTVAAHRSPAVCLAGAALLVTEWVHAGLHQPGVALWSALGQSLLVAAGAVGAGTSMRLLGERTGQLAELADQLRREHDAAARRAVTHERVRIARELHDVVAHHMSVISVQAGLGRYVALSDPATAHATLGVIADTTHEALAEMRRLLSILRIEADDQDEGLYTTTPGLQSLEPLAERVRAAGLPLEVVVEGRSRPLPPGLDLCAYRIVQEALTNVLKHAGPARVEIRVTYSPATLTLRVTDDGTASTGSSRSGGHGLIGMTERVRLYQGTITAGPLPLGGFEVLAIFPLSPPDDQPQEASS</sequence>
<feature type="transmembrane region" description="Helical" evidence="9">
    <location>
        <begin position="21"/>
        <end position="42"/>
    </location>
</feature>
<gene>
    <name evidence="13" type="ORF">ACFSJ0_15885</name>
</gene>
<evidence type="ECO:0000256" key="6">
    <source>
        <dbReference type="ARBA" id="ARBA00022777"/>
    </source>
</evidence>
<evidence type="ECO:0000313" key="13">
    <source>
        <dbReference type="EMBL" id="MFD1538536.1"/>
    </source>
</evidence>
<evidence type="ECO:0000256" key="2">
    <source>
        <dbReference type="ARBA" id="ARBA00012438"/>
    </source>
</evidence>
<evidence type="ECO:0000259" key="12">
    <source>
        <dbReference type="Pfam" id="PF23539"/>
    </source>
</evidence>
<evidence type="ECO:0000256" key="5">
    <source>
        <dbReference type="ARBA" id="ARBA00022741"/>
    </source>
</evidence>
<dbReference type="PANTHER" id="PTHR24421">
    <property type="entry name" value="NITRATE/NITRITE SENSOR PROTEIN NARX-RELATED"/>
    <property type="match status" value="1"/>
</dbReference>
<dbReference type="InterPro" id="IPR055558">
    <property type="entry name" value="DUF7134"/>
</dbReference>
<keyword evidence="14" id="KW-1185">Reference proteome</keyword>
<dbReference type="InterPro" id="IPR050482">
    <property type="entry name" value="Sensor_HK_TwoCompSys"/>
</dbReference>
<feature type="domain" description="Signal transduction histidine kinase subgroup 3 dimerisation and phosphoacceptor" evidence="11">
    <location>
        <begin position="195"/>
        <end position="260"/>
    </location>
</feature>
<keyword evidence="3" id="KW-0597">Phosphoprotein</keyword>
<organism evidence="13 14">
    <name type="scientific">Nonomuraea guangzhouensis</name>
    <dbReference type="NCBI Taxonomy" id="1291555"/>
    <lineage>
        <taxon>Bacteria</taxon>
        <taxon>Bacillati</taxon>
        <taxon>Actinomycetota</taxon>
        <taxon>Actinomycetes</taxon>
        <taxon>Streptosporangiales</taxon>
        <taxon>Streptosporangiaceae</taxon>
        <taxon>Nonomuraea</taxon>
    </lineage>
</organism>
<evidence type="ECO:0000256" key="1">
    <source>
        <dbReference type="ARBA" id="ARBA00000085"/>
    </source>
</evidence>